<organism evidence="4 5">
    <name type="scientific">Agromyces aureus</name>
    <dbReference type="NCBI Taxonomy" id="453304"/>
    <lineage>
        <taxon>Bacteria</taxon>
        <taxon>Bacillati</taxon>
        <taxon>Actinomycetota</taxon>
        <taxon>Actinomycetes</taxon>
        <taxon>Micrococcales</taxon>
        <taxon>Microbacteriaceae</taxon>
        <taxon>Agromyces</taxon>
    </lineage>
</organism>
<accession>A0A191WHE8</accession>
<dbReference type="STRING" id="453304.ATC03_13660"/>
<dbReference type="EMBL" id="CP013979">
    <property type="protein sequence ID" value="ANJ27598.1"/>
    <property type="molecule type" value="Genomic_DNA"/>
</dbReference>
<evidence type="ECO:0000313" key="4">
    <source>
        <dbReference type="EMBL" id="ANJ27598.1"/>
    </source>
</evidence>
<dbReference type="RefSeq" id="WP_067878140.1">
    <property type="nucleotide sequence ID" value="NZ_CP013979.1"/>
</dbReference>
<keyword evidence="2" id="KW-0472">Membrane</keyword>
<reference evidence="4 5" key="1">
    <citation type="journal article" date="2016" name="Int. J. Syst. Evol. Microbiol.">
        <title>Agromyces aureus sp. nov., isolated from the rhizosphere of Salix caprea L. grown in a heavy-metal-contaminated soil.</title>
        <authorList>
            <person name="Corretto E."/>
            <person name="Antonielli L."/>
            <person name="Sessitsch A."/>
            <person name="Compant S."/>
            <person name="Gorfer M."/>
            <person name="Kuffner M."/>
            <person name="Brader G."/>
        </authorList>
    </citation>
    <scope>NUCLEOTIDE SEQUENCE [LARGE SCALE GENOMIC DNA]</scope>
    <source>
        <strain evidence="4 5">AR33</strain>
    </source>
</reference>
<feature type="region of interest" description="Disordered" evidence="1">
    <location>
        <begin position="654"/>
        <end position="686"/>
    </location>
</feature>
<sequence length="686" mass="68826">MTSNRRSPAIITSLLGVALALGGAVLGGVVLAPTAPAWAEDPVDFGSTPIVDTVGALGDRTDEVLAAIEQTYDATGHQLFVAYVSEFTNPESAVTWANDTAVANNMGDEDYLLAVAVDGRAYYLSAADGAEISDADLDRISSEVIEPELADDDWAGAAIAAAQALDTSSSGSGWGWVWFLVIAAAVVAVIAIVLSRRSKKNRATDAAGGGPGAAPLVPLDDLRRTAGSALVQADDAVKTSEEELGFATASYGDEATAAFRAALAAAKAKVAEAFGLQQRLDDDTPDTDADRRAAYEGIIRLTGEADAALDEQAEAFDALRDLERNAPAELERVTAETTAAEAAIGPAAERLRALGQAYAASALAAVADNPAQASSRIAFATEALARARQAVAASQSADAAVAIRAAEESSDQAVLLARAVDRLADELAQADRAIDAGIADLEADVVTARELGGGAAQTAERTAAAAAELRAASTAALRDPLAAGARLAAANHEIDAVIAGAREAAEQAARAQALLERSIAGARVQVQTAEDYLVARRGAVGTEARTRLASAAQLLQQAQTGTDPELALEAAQRAERLASEALSLARNDVEGFGGGFGGSGAAPGYGAGRGSSGGGDLMGAVLGGILIDSMLGGGRRSSGGSGGFGGFGGGSSGGGFGGSSRSGGGRSAGSFGGSATRGRRGSGGRF</sequence>
<evidence type="ECO:0000256" key="1">
    <source>
        <dbReference type="SAM" id="MobiDB-lite"/>
    </source>
</evidence>
<evidence type="ECO:0000313" key="5">
    <source>
        <dbReference type="Proteomes" id="UP000078437"/>
    </source>
</evidence>
<dbReference type="KEGG" id="agy:ATC03_13660"/>
<keyword evidence="2" id="KW-1133">Transmembrane helix</keyword>
<gene>
    <name evidence="4" type="ORF">ATC03_13660</name>
</gene>
<dbReference type="Gene3D" id="3.10.310.50">
    <property type="match status" value="1"/>
</dbReference>
<keyword evidence="5" id="KW-1185">Reference proteome</keyword>
<evidence type="ECO:0000256" key="2">
    <source>
        <dbReference type="SAM" id="Phobius"/>
    </source>
</evidence>
<feature type="compositionally biased region" description="Basic residues" evidence="1">
    <location>
        <begin position="677"/>
        <end position="686"/>
    </location>
</feature>
<protein>
    <recommendedName>
        <fullName evidence="3">TPM domain-containing protein</fullName>
    </recommendedName>
</protein>
<proteinExistence type="predicted"/>
<feature type="transmembrane region" description="Helical" evidence="2">
    <location>
        <begin position="173"/>
        <end position="194"/>
    </location>
</feature>
<name>A0A191WHE8_9MICO</name>
<dbReference type="AlphaFoldDB" id="A0A191WHE8"/>
<feature type="domain" description="TPM" evidence="3">
    <location>
        <begin position="51"/>
        <end position="166"/>
    </location>
</feature>
<evidence type="ECO:0000259" key="3">
    <source>
        <dbReference type="Pfam" id="PF04536"/>
    </source>
</evidence>
<dbReference type="Pfam" id="PF04536">
    <property type="entry name" value="TPM_phosphatase"/>
    <property type="match status" value="1"/>
</dbReference>
<dbReference type="Proteomes" id="UP000078437">
    <property type="component" value="Chromosome"/>
</dbReference>
<feature type="compositionally biased region" description="Gly residues" evidence="1">
    <location>
        <begin position="654"/>
        <end position="672"/>
    </location>
</feature>
<keyword evidence="2" id="KW-0812">Transmembrane</keyword>
<dbReference type="InterPro" id="IPR007621">
    <property type="entry name" value="TPM_dom"/>
</dbReference>
<reference evidence="5" key="2">
    <citation type="submission" date="2016-01" db="EMBL/GenBank/DDBJ databases">
        <title>Complete genome sequence of Agromyces aureus AR33T and comparison with related organisms.</title>
        <authorList>
            <person name="Corretto E."/>
            <person name="Antonielli L."/>
            <person name="Sessitsch A."/>
            <person name="Brader G."/>
        </authorList>
    </citation>
    <scope>NUCLEOTIDE SEQUENCE [LARGE SCALE GENOMIC DNA]</scope>
    <source>
        <strain evidence="5">AR33</strain>
    </source>
</reference>